<dbReference type="Proteomes" id="UP001281024">
    <property type="component" value="Unassembled WGS sequence"/>
</dbReference>
<dbReference type="Proteomes" id="UP000181728">
    <property type="component" value="Unassembled WGS sequence"/>
</dbReference>
<dbReference type="RefSeq" id="WP_002821223.1">
    <property type="nucleotide sequence ID" value="NZ_CP027431.1"/>
</dbReference>
<evidence type="ECO:0000313" key="3">
    <source>
        <dbReference type="EMBL" id="OIM22205.1"/>
    </source>
</evidence>
<sequence>MSKITKLLYIVIAIAFLLPLTDLLLRFQSTVSFPFKLTQLEHYPMIGKYMPEILFWLSAVLGVLTILFIITIILWSSIKHELIFKKSKGKLQIQKKAIESFVNENAKEDSFIKDPKSKIKITRHRLKIYLNGSFDPNVVLPSENQKFQEDLTHKLTKLLNAPREKIKITLKLNNLYKEEINHHRVE</sequence>
<dbReference type="Proteomes" id="UP000294726">
    <property type="component" value="Chromosome"/>
</dbReference>
<keyword evidence="1" id="KW-0472">Membrane</keyword>
<name>A0A483BBZ7_OENOE</name>
<dbReference type="AlphaFoldDB" id="A0A483BBZ7"/>
<evidence type="ECO:0000313" key="6">
    <source>
        <dbReference type="Proteomes" id="UP000294726"/>
    </source>
</evidence>
<keyword evidence="1" id="KW-0812">Transmembrane</keyword>
<keyword evidence="1" id="KW-1133">Transmembrane helix</keyword>
<dbReference type="OMA" id="FGINHNV"/>
<dbReference type="NCBIfam" id="NF033218">
    <property type="entry name" value="anchor_AmaP"/>
    <property type="match status" value="1"/>
</dbReference>
<proteinExistence type="predicted"/>
<reference evidence="2" key="3">
    <citation type="submission" date="2019-10" db="EMBL/GenBank/DDBJ databases">
        <title>Malate fermentation in French cider.</title>
        <authorList>
            <person name="Cousin F.J."/>
            <person name="Medina Fernandez S."/>
            <person name="Misery B."/>
            <person name="Laplace J.-M."/>
            <person name="Cretenet M."/>
        </authorList>
    </citation>
    <scope>NUCLEOTIDE SEQUENCE</scope>
    <source>
        <strain evidence="2">UCMA15129</strain>
    </source>
</reference>
<protein>
    <submittedName>
        <fullName evidence="2">Alkaline shock response membrane anchor protein AmaP</fullName>
    </submittedName>
</protein>
<reference evidence="4 6" key="2">
    <citation type="submission" date="2018-08" db="EMBL/GenBank/DDBJ databases">
        <authorList>
            <person name="Lorentzen P. G. S. M."/>
        </authorList>
    </citation>
    <scope>NUCLEOTIDE SEQUENCE [LARGE SCALE GENOMIC DNA]</scope>
    <source>
        <strain evidence="4 6">CRBO_1381</strain>
    </source>
</reference>
<feature type="transmembrane region" description="Helical" evidence="1">
    <location>
        <begin position="53"/>
        <end position="78"/>
    </location>
</feature>
<evidence type="ECO:0000256" key="1">
    <source>
        <dbReference type="SAM" id="Phobius"/>
    </source>
</evidence>
<accession>A0A483BBZ7</accession>
<dbReference type="EMBL" id="WERV01000009">
    <property type="protein sequence ID" value="MDV7715900.1"/>
    <property type="molecule type" value="Genomic_DNA"/>
</dbReference>
<organism evidence="2 7">
    <name type="scientific">Oenococcus oeni</name>
    <name type="common">Leuconostoc oenos</name>
    <dbReference type="NCBI Taxonomy" id="1247"/>
    <lineage>
        <taxon>Bacteria</taxon>
        <taxon>Bacillati</taxon>
        <taxon>Bacillota</taxon>
        <taxon>Bacilli</taxon>
        <taxon>Lactobacillales</taxon>
        <taxon>Lactobacillaceae</taxon>
        <taxon>Oenococcus</taxon>
    </lineage>
</organism>
<dbReference type="EMBL" id="MLOK01000005">
    <property type="protein sequence ID" value="OIM22205.1"/>
    <property type="molecule type" value="Genomic_DNA"/>
</dbReference>
<evidence type="ECO:0000313" key="7">
    <source>
        <dbReference type="Proteomes" id="UP001281024"/>
    </source>
</evidence>
<reference evidence="3 5" key="1">
    <citation type="journal article" date="2016" name="BMC Genomics">
        <title>Consensus pan-genome assembly of the specialised wine bacterium Oenococcus oeni.</title>
        <authorList>
            <person name="Sternes P.R."/>
            <person name="Borneman A.R."/>
        </authorList>
    </citation>
    <scope>NUCLEOTIDE SEQUENCE [LARGE SCALE GENOMIC DNA]</scope>
    <source>
        <strain evidence="3 5">AWRIB661</strain>
    </source>
</reference>
<dbReference type="EMBL" id="LR031358">
    <property type="protein sequence ID" value="VDB96950.1"/>
    <property type="molecule type" value="Genomic_DNA"/>
</dbReference>
<evidence type="ECO:0000313" key="2">
    <source>
        <dbReference type="EMBL" id="MDV7715900.1"/>
    </source>
</evidence>
<feature type="transmembrane region" description="Helical" evidence="1">
    <location>
        <begin position="7"/>
        <end position="27"/>
    </location>
</feature>
<gene>
    <name evidence="2" type="primary">amaP</name>
    <name evidence="3" type="ORF">ATX59_00355</name>
    <name evidence="2" type="ORF">GA838_09220</name>
    <name evidence="4" type="ORF">OENI_0060</name>
</gene>
<evidence type="ECO:0000313" key="4">
    <source>
        <dbReference type="EMBL" id="VDB96950.1"/>
    </source>
</evidence>
<evidence type="ECO:0000313" key="5">
    <source>
        <dbReference type="Proteomes" id="UP000181728"/>
    </source>
</evidence>